<dbReference type="PROSITE" id="PS00122">
    <property type="entry name" value="CARBOXYLESTERASE_B_1"/>
    <property type="match status" value="1"/>
</dbReference>
<dbReference type="PROSITE" id="PS00941">
    <property type="entry name" value="CARBOXYLESTERASE_B_2"/>
    <property type="match status" value="1"/>
</dbReference>
<dbReference type="Pfam" id="PF00135">
    <property type="entry name" value="COesterase"/>
    <property type="match status" value="1"/>
</dbReference>
<protein>
    <recommendedName>
        <fullName evidence="5">Carboxylic ester hydrolase</fullName>
        <ecNumber evidence="5">3.1.1.-</ecNumber>
    </recommendedName>
</protein>
<accession>A0A173DWC2</accession>
<dbReference type="PANTHER" id="PTHR43142">
    <property type="entry name" value="CARBOXYLIC ESTER HYDROLASE"/>
    <property type="match status" value="1"/>
</dbReference>
<dbReference type="AlphaFoldDB" id="A0A173DWC2"/>
<keyword evidence="3 5" id="KW-0378">Hydrolase</keyword>
<dbReference type="InterPro" id="IPR002018">
    <property type="entry name" value="CarbesteraseB"/>
</dbReference>
<comment type="similarity">
    <text evidence="1 5">Belongs to the type-B carboxylesterase/lipase family.</text>
</comment>
<dbReference type="Gene3D" id="3.40.50.1820">
    <property type="entry name" value="alpha/beta hydrolase"/>
    <property type="match status" value="1"/>
</dbReference>
<feature type="chain" id="PRO_5007948128" description="Carboxylic ester hydrolase" evidence="5">
    <location>
        <begin position="23"/>
        <end position="561"/>
    </location>
</feature>
<dbReference type="SUPFAM" id="SSF53474">
    <property type="entry name" value="alpha/beta-Hydrolases"/>
    <property type="match status" value="1"/>
</dbReference>
<dbReference type="EC" id="3.1.1.-" evidence="5"/>
<keyword evidence="2" id="KW-0719">Serine esterase</keyword>
<organism evidence="7">
    <name type="scientific">Liposcelis bostrychophila</name>
    <name type="common">Booklouse</name>
    <dbReference type="NCBI Taxonomy" id="185214"/>
    <lineage>
        <taxon>Eukaryota</taxon>
        <taxon>Metazoa</taxon>
        <taxon>Ecdysozoa</taxon>
        <taxon>Arthropoda</taxon>
        <taxon>Hexapoda</taxon>
        <taxon>Insecta</taxon>
        <taxon>Pterygota</taxon>
        <taxon>Neoptera</taxon>
        <taxon>Paraneoptera</taxon>
        <taxon>Psocodea</taxon>
        <taxon>Troctomorpha</taxon>
        <taxon>Liposcelidetae</taxon>
        <taxon>Liposcelididae</taxon>
        <taxon>Liposcelis</taxon>
    </lineage>
</organism>
<feature type="domain" description="Carboxylesterase type B" evidence="6">
    <location>
        <begin position="24"/>
        <end position="535"/>
    </location>
</feature>
<proteinExistence type="evidence at transcript level"/>
<sequence length="561" mass="62650">MALHQMLLITATILNSFVLVQSDQPKVTTENGVVVGTYKSSHSGLIYKSFEGIPYAKPPVNDYRFKESQPLEKKWLGEWNATAPGAPCMQWTHFTKTKKDDGYFEYEVIGDEDCLFINVYTRDTVKVNKDVIVHIHGGAFMFGFGHNYGPDYIIDHDDIVYVTFNYRLGPLGFLSTGDSIIPGNNGLKDQVAALSWIQRNIVAFGGDPSKVAINGLSAGGASVHYMYLSPLSNGLFNRGYSYSGTALCPWALVKDLPQKTRHLAGMLGCPTTDSRSILKCLKRRPARQIVKQMKNFQVWLYNPFTVFGPVVEVGSATPFIDQHPIDIIQQGKAKDLPWITGVTSEEGLYPAGEFVNEDSFLKDLNNNWETIASSLLFFNDSYPQRSHSQLSQKIKDAYLKGKPISSETTKELVQMIGDRAFVAPAVETAILHARHNTQPVYMYRFTYESEKSISVYISGSKKVFGVSHADDVAYVIKMRLESRVSESDKKIAKLLEDILLTFSKTGQVPKSLSWSPVSSSGPLEYLEISSPEKITMKKEPLGNLKELNKIFPKDTALKDEL</sequence>
<evidence type="ECO:0000256" key="3">
    <source>
        <dbReference type="ARBA" id="ARBA00022801"/>
    </source>
</evidence>
<evidence type="ECO:0000259" key="6">
    <source>
        <dbReference type="Pfam" id="PF00135"/>
    </source>
</evidence>
<evidence type="ECO:0000256" key="4">
    <source>
        <dbReference type="ARBA" id="ARBA00023180"/>
    </source>
</evidence>
<feature type="signal peptide" evidence="5">
    <location>
        <begin position="1"/>
        <end position="22"/>
    </location>
</feature>
<keyword evidence="4" id="KW-0325">Glycoprotein</keyword>
<evidence type="ECO:0000256" key="1">
    <source>
        <dbReference type="ARBA" id="ARBA00005964"/>
    </source>
</evidence>
<dbReference type="CDD" id="cd00312">
    <property type="entry name" value="Esterase_lipase"/>
    <property type="match status" value="1"/>
</dbReference>
<dbReference type="PANTHER" id="PTHR43142:SF1">
    <property type="entry name" value="CARBOXYLIC ESTER HYDROLASE"/>
    <property type="match status" value="1"/>
</dbReference>
<dbReference type="InterPro" id="IPR019826">
    <property type="entry name" value="Carboxylesterase_B_AS"/>
</dbReference>
<evidence type="ECO:0000256" key="2">
    <source>
        <dbReference type="ARBA" id="ARBA00022487"/>
    </source>
</evidence>
<dbReference type="InterPro" id="IPR029058">
    <property type="entry name" value="AB_hydrolase_fold"/>
</dbReference>
<reference evidence="7" key="1">
    <citation type="submission" date="2015-05" db="EMBL/GenBank/DDBJ databases">
        <title>Cloning and Expression of Carboxylesterase Genes under Different Stresses in the Booklice Liposcelis bostrychophila (Psocoptera).</title>
        <authorList>
            <person name="Shi J."/>
            <person name="Wei D."/>
        </authorList>
    </citation>
    <scope>NUCLEOTIDE SEQUENCE</scope>
</reference>
<dbReference type="InterPro" id="IPR019819">
    <property type="entry name" value="Carboxylesterase_B_CS"/>
</dbReference>
<dbReference type="GO" id="GO:0052689">
    <property type="term" value="F:carboxylic ester hydrolase activity"/>
    <property type="evidence" value="ECO:0007669"/>
    <property type="project" value="UniProtKB-KW"/>
</dbReference>
<name>A0A173DWC2_LIPBO</name>
<evidence type="ECO:0000313" key="7">
    <source>
        <dbReference type="EMBL" id="ANG60750.1"/>
    </source>
</evidence>
<keyword evidence="5" id="KW-0732">Signal</keyword>
<evidence type="ECO:0000256" key="5">
    <source>
        <dbReference type="RuleBase" id="RU361235"/>
    </source>
</evidence>
<dbReference type="EMBL" id="KR905662">
    <property type="protein sequence ID" value="ANG60750.1"/>
    <property type="molecule type" value="mRNA"/>
</dbReference>
<dbReference type="ESTHER" id="lipbo-a0a173dwc2">
    <property type="family name" value="Carb_B_Arthropoda"/>
</dbReference>